<keyword evidence="2" id="KW-0472">Membrane</keyword>
<dbReference type="SUPFAM" id="SSF54001">
    <property type="entry name" value="Cysteine proteinases"/>
    <property type="match status" value="1"/>
</dbReference>
<evidence type="ECO:0000313" key="4">
    <source>
        <dbReference type="EMBL" id="GGM12457.1"/>
    </source>
</evidence>
<feature type="transmembrane region" description="Helical" evidence="2">
    <location>
        <begin position="871"/>
        <end position="891"/>
    </location>
</feature>
<dbReference type="PANTHER" id="PTHR42736:SF1">
    <property type="entry name" value="PROTEIN-GLUTAMINE GAMMA-GLUTAMYLTRANSFERASE"/>
    <property type="match status" value="1"/>
</dbReference>
<feature type="transmembrane region" description="Helical" evidence="2">
    <location>
        <begin position="30"/>
        <end position="50"/>
    </location>
</feature>
<evidence type="ECO:0000256" key="1">
    <source>
        <dbReference type="SAM" id="MobiDB-lite"/>
    </source>
</evidence>
<keyword evidence="5" id="KW-1185">Reference proteome</keyword>
<dbReference type="Pfam" id="PF13559">
    <property type="entry name" value="DUF4129"/>
    <property type="match status" value="1"/>
</dbReference>
<keyword evidence="2" id="KW-1133">Transmembrane helix</keyword>
<feature type="transmembrane region" description="Helical" evidence="2">
    <location>
        <begin position="491"/>
        <end position="508"/>
    </location>
</feature>
<gene>
    <name evidence="4" type="ORF">GCM10010841_21200</name>
</gene>
<dbReference type="Proteomes" id="UP000661918">
    <property type="component" value="Unassembled WGS sequence"/>
</dbReference>
<dbReference type="Pfam" id="PF01841">
    <property type="entry name" value="Transglut_core"/>
    <property type="match status" value="1"/>
</dbReference>
<dbReference type="InterPro" id="IPR025403">
    <property type="entry name" value="TgpA-like_C"/>
</dbReference>
<dbReference type="SMART" id="SM00460">
    <property type="entry name" value="TGc"/>
    <property type="match status" value="1"/>
</dbReference>
<feature type="transmembrane region" description="Helical" evidence="2">
    <location>
        <begin position="450"/>
        <end position="470"/>
    </location>
</feature>
<proteinExistence type="predicted"/>
<dbReference type="InterPro" id="IPR021878">
    <property type="entry name" value="TgpA_N"/>
</dbReference>
<dbReference type="InterPro" id="IPR038765">
    <property type="entry name" value="Papain-like_cys_pep_sf"/>
</dbReference>
<evidence type="ECO:0000313" key="5">
    <source>
        <dbReference type="Proteomes" id="UP000661918"/>
    </source>
</evidence>
<sequence>MADDAGGPVTPHPAAVPHAAATARLRPTRFGVGFLILVVLTLVGCINYGLSLGYGLTFLLGGVWVVASAGASRPARGLRVTLTPPVPVRAGEDAVFALGVTGAAGALTLTLHSSAGDTRRVTLRVREGELRTLAVPFPARVRGPLTVTARAAAALDFLGLWATGLPAPAPVTVQVVPAPEDGAPPTPPRTVSGPGDGGARTRGDEDFSGLRPYAPGDPPRRVSWRHVARTGQLLTRETDAPRGRTWQLDWADTAGETETRLSRLAAWVTRLERAGQPFALRLPGQSLPVGGGEAHARAALDLLARHLPLPPVPVLQRPKRRAEQEERPDEDALRTTLLALAFALAPTALRQPVWVTLLAAALLAYRAVRPRRGWPPLPTPLLGVLAGLAAVGLNVTYGTLLGRDAGTALLALLVALKAAEGRGPRDGKVLVVLGLFVTSTHFFHGQDPLTALHAVVSAALLLAAASRWTAPTRPGHGDPGADLPATLVRSGTLLALAVPLALALFVLFPRPESPLWRLPVSAGAVTGLSSVIRAGDYSDLAQSRAVAFRADFAGAVPAPAERYWRGPVYEAYAGEAWTQGFLGSAVPSVGVPSIEVQADGPNWSYTLTLEPSNMPWLLALDTPVSLPPDVLLTTAFQAVSSRPVTSRRRVALESRSAQLGVREDPRRLNFNLALPPGESPRAAALGQSWQTLPPQGRIDAALTLLGTGGFSYTLSPPLLPAHNRVDAFLFGTRQGFCEHYAQAFTFLMRAAGLPARIVGGYLGGEENPDGGYLIVRQQDAHAWAEVWLPGQGWVRVDPTAVVAPARVSAGLTTALSRPQAAAAPTPTPLNRWSLRLDALQNRWNAVVVGYDGAQQRALLGRVGLEGVGSPAFMGLLLALAAATALPAWLWLRRAARPRDPAARALDALTVRLRLPRAPGETPSAYARRAGERYPHLRGALDEVVRAYHAARYAPGDGRAALRELSAALRRVRR</sequence>
<reference evidence="5" key="1">
    <citation type="journal article" date="2019" name="Int. J. Syst. Evol. Microbiol.">
        <title>The Global Catalogue of Microorganisms (GCM) 10K type strain sequencing project: providing services to taxonomists for standard genome sequencing and annotation.</title>
        <authorList>
            <consortium name="The Broad Institute Genomics Platform"/>
            <consortium name="The Broad Institute Genome Sequencing Center for Infectious Disease"/>
            <person name="Wu L."/>
            <person name="Ma J."/>
        </authorList>
    </citation>
    <scope>NUCLEOTIDE SEQUENCE [LARGE SCALE GENOMIC DNA]</scope>
    <source>
        <strain evidence="5">JCM 15443</strain>
    </source>
</reference>
<protein>
    <submittedName>
        <fullName evidence="4">Transglutaminase</fullName>
    </submittedName>
</protein>
<dbReference type="PANTHER" id="PTHR42736">
    <property type="entry name" value="PROTEIN-GLUTAMINE GAMMA-GLUTAMYLTRANSFERASE"/>
    <property type="match status" value="1"/>
</dbReference>
<accession>A0ABQ2GU91</accession>
<dbReference type="RefSeq" id="WP_188904234.1">
    <property type="nucleotide sequence ID" value="NZ_BMOM01000016.1"/>
</dbReference>
<name>A0ABQ2GU91_9DEIO</name>
<evidence type="ECO:0000256" key="2">
    <source>
        <dbReference type="SAM" id="Phobius"/>
    </source>
</evidence>
<organism evidence="4 5">
    <name type="scientific">Deinococcus aerophilus</name>
    <dbReference type="NCBI Taxonomy" id="522488"/>
    <lineage>
        <taxon>Bacteria</taxon>
        <taxon>Thermotogati</taxon>
        <taxon>Deinococcota</taxon>
        <taxon>Deinococci</taxon>
        <taxon>Deinococcales</taxon>
        <taxon>Deinococcaceae</taxon>
        <taxon>Deinococcus</taxon>
    </lineage>
</organism>
<feature type="transmembrane region" description="Helical" evidence="2">
    <location>
        <begin position="385"/>
        <end position="415"/>
    </location>
</feature>
<dbReference type="InterPro" id="IPR052901">
    <property type="entry name" value="Bact_TGase-like"/>
</dbReference>
<evidence type="ECO:0000259" key="3">
    <source>
        <dbReference type="SMART" id="SM00460"/>
    </source>
</evidence>
<dbReference type="EMBL" id="BMOM01000016">
    <property type="protein sequence ID" value="GGM12457.1"/>
    <property type="molecule type" value="Genomic_DNA"/>
</dbReference>
<feature type="region of interest" description="Disordered" evidence="1">
    <location>
        <begin position="177"/>
        <end position="222"/>
    </location>
</feature>
<feature type="domain" description="Transglutaminase-like" evidence="3">
    <location>
        <begin position="729"/>
        <end position="800"/>
    </location>
</feature>
<dbReference type="InterPro" id="IPR002931">
    <property type="entry name" value="Transglutaminase-like"/>
</dbReference>
<keyword evidence="2" id="KW-0812">Transmembrane</keyword>
<dbReference type="Pfam" id="PF11992">
    <property type="entry name" value="TgpA_N"/>
    <property type="match status" value="1"/>
</dbReference>
<comment type="caution">
    <text evidence="4">The sequence shown here is derived from an EMBL/GenBank/DDBJ whole genome shotgun (WGS) entry which is preliminary data.</text>
</comment>
<dbReference type="Gene3D" id="3.10.620.30">
    <property type="match status" value="1"/>
</dbReference>